<protein>
    <recommendedName>
        <fullName evidence="3">Alpha beta hydrolase superfamily protein</fullName>
    </recommendedName>
</protein>
<proteinExistence type="predicted"/>
<accession>A0A0R1N7A6</accession>
<dbReference type="OrthoDB" id="503948at2"/>
<gene>
    <name evidence="1" type="ORF">FD09_GL002358</name>
</gene>
<reference evidence="1 2" key="1">
    <citation type="journal article" date="2015" name="Genome Announc.">
        <title>Expanding the biotechnology potential of lactobacilli through comparative genomics of 213 strains and associated genera.</title>
        <authorList>
            <person name="Sun Z."/>
            <person name="Harris H.M."/>
            <person name="McCann A."/>
            <person name="Guo C."/>
            <person name="Argimon S."/>
            <person name="Zhang W."/>
            <person name="Yang X."/>
            <person name="Jeffery I.B."/>
            <person name="Cooney J.C."/>
            <person name="Kagawa T.F."/>
            <person name="Liu W."/>
            <person name="Song Y."/>
            <person name="Salvetti E."/>
            <person name="Wrobel A."/>
            <person name="Rasinkangas P."/>
            <person name="Parkhill J."/>
            <person name="Rea M.C."/>
            <person name="O'Sullivan O."/>
            <person name="Ritari J."/>
            <person name="Douillard F.P."/>
            <person name="Paul Ross R."/>
            <person name="Yang R."/>
            <person name="Briner A.E."/>
            <person name="Felis G.E."/>
            <person name="de Vos W.M."/>
            <person name="Barrangou R."/>
            <person name="Klaenhammer T.R."/>
            <person name="Caufield P.W."/>
            <person name="Cui Y."/>
            <person name="Zhang H."/>
            <person name="O'Toole P.W."/>
        </authorList>
    </citation>
    <scope>NUCLEOTIDE SEQUENCE [LARGE SCALE GENOMIC DNA]</scope>
    <source>
        <strain evidence="1 2">DSM 12744</strain>
    </source>
</reference>
<dbReference type="STRING" id="1423792.FD09_GL002358"/>
<dbReference type="AlphaFoldDB" id="A0A0R1N7A6"/>
<name>A0A0R1N7A6_9LACO</name>
<dbReference type="SUPFAM" id="SSF53474">
    <property type="entry name" value="alpha/beta-Hydrolases"/>
    <property type="match status" value="1"/>
</dbReference>
<evidence type="ECO:0000313" key="1">
    <source>
        <dbReference type="EMBL" id="KRL13522.1"/>
    </source>
</evidence>
<dbReference type="Pfam" id="PF06028">
    <property type="entry name" value="DUF915"/>
    <property type="match status" value="1"/>
</dbReference>
<dbReference type="EMBL" id="AZEC01000004">
    <property type="protein sequence ID" value="KRL13522.1"/>
    <property type="molecule type" value="Genomic_DNA"/>
</dbReference>
<organism evidence="1 2">
    <name type="scientific">Schleiferilactobacillus perolens DSM 12744</name>
    <dbReference type="NCBI Taxonomy" id="1423792"/>
    <lineage>
        <taxon>Bacteria</taxon>
        <taxon>Bacillati</taxon>
        <taxon>Bacillota</taxon>
        <taxon>Bacilli</taxon>
        <taxon>Lactobacillales</taxon>
        <taxon>Lactobacillaceae</taxon>
        <taxon>Schleiferilactobacillus</taxon>
    </lineage>
</organism>
<dbReference type="Gene3D" id="3.40.50.1820">
    <property type="entry name" value="alpha/beta hydrolase"/>
    <property type="match status" value="1"/>
</dbReference>
<dbReference type="Proteomes" id="UP000051330">
    <property type="component" value="Unassembled WGS sequence"/>
</dbReference>
<dbReference type="RefSeq" id="WP_057819580.1">
    <property type="nucleotide sequence ID" value="NZ_AZEC01000004.1"/>
</dbReference>
<keyword evidence="2" id="KW-1185">Reference proteome</keyword>
<evidence type="ECO:0008006" key="3">
    <source>
        <dbReference type="Google" id="ProtNLM"/>
    </source>
</evidence>
<dbReference type="InterPro" id="IPR010315">
    <property type="entry name" value="DUF915_hydro-like"/>
</dbReference>
<dbReference type="PATRIC" id="fig|1423792.3.peg.2397"/>
<comment type="caution">
    <text evidence="1">The sequence shown here is derived from an EMBL/GenBank/DDBJ whole genome shotgun (WGS) entry which is preliminary data.</text>
</comment>
<sequence>MGFWWWLAVAVALVAITIGAIDYWRIGHVPKDFHPRPGQAITTVPTLFIHGYSGNRYSFGHMLGRLHREGIAQKAMVITVNRRGQLHTQGRLENTQNPMIQVIFKRSRENLVTELAWLHQIMVLLHHSGVRQVNLVGHSMGAIVAMLAALQLPAKDVPIIGKIVTIAGPFNDIELGKDSDEILVYDWGPRGPFRKAPIYHYIAEKAHDLPPDVQILNIAGDIFTIPTRHDDGVISVQSAFALRWLLPSAGVNYQEVLIRGVGAAHSLLHENKLVDQNVIRFLFT</sequence>
<evidence type="ECO:0000313" key="2">
    <source>
        <dbReference type="Proteomes" id="UP000051330"/>
    </source>
</evidence>
<dbReference type="InterPro" id="IPR029058">
    <property type="entry name" value="AB_hydrolase_fold"/>
</dbReference>